<feature type="compositionally biased region" description="Low complexity" evidence="1">
    <location>
        <begin position="19"/>
        <end position="31"/>
    </location>
</feature>
<gene>
    <name evidence="2" type="ORF">PMAYCL1PPCAC_02957</name>
</gene>
<dbReference type="InterPro" id="IPR036860">
    <property type="entry name" value="SH2_dom_sf"/>
</dbReference>
<feature type="region of interest" description="Disordered" evidence="1">
    <location>
        <begin position="101"/>
        <end position="155"/>
    </location>
</feature>
<feature type="compositionally biased region" description="Basic residues" evidence="1">
    <location>
        <begin position="1"/>
        <end position="18"/>
    </location>
</feature>
<proteinExistence type="predicted"/>
<dbReference type="PANTHER" id="PTHR31128:SF6">
    <property type="entry name" value="SH2 DOMAIN-CONTAINING PROTEIN"/>
    <property type="match status" value="1"/>
</dbReference>
<accession>A0AAN5C7G5</accession>
<evidence type="ECO:0000313" key="3">
    <source>
        <dbReference type="Proteomes" id="UP001328107"/>
    </source>
</evidence>
<dbReference type="EMBL" id="BTRK01000001">
    <property type="protein sequence ID" value="GMR32762.1"/>
    <property type="molecule type" value="Genomic_DNA"/>
</dbReference>
<organism evidence="2 3">
    <name type="scientific">Pristionchus mayeri</name>
    <dbReference type="NCBI Taxonomy" id="1317129"/>
    <lineage>
        <taxon>Eukaryota</taxon>
        <taxon>Metazoa</taxon>
        <taxon>Ecdysozoa</taxon>
        <taxon>Nematoda</taxon>
        <taxon>Chromadorea</taxon>
        <taxon>Rhabditida</taxon>
        <taxon>Rhabditina</taxon>
        <taxon>Diplogasteromorpha</taxon>
        <taxon>Diplogasteroidea</taxon>
        <taxon>Neodiplogasteridae</taxon>
        <taxon>Pristionchus</taxon>
    </lineage>
</organism>
<evidence type="ECO:0000256" key="1">
    <source>
        <dbReference type="SAM" id="MobiDB-lite"/>
    </source>
</evidence>
<name>A0AAN5C7G5_9BILA</name>
<dbReference type="AlphaFoldDB" id="A0AAN5C7G5"/>
<keyword evidence="3" id="KW-1185">Reference proteome</keyword>
<dbReference type="PANTHER" id="PTHR31128">
    <property type="entry name" value="PROTEIN CBR-CLEC-135-RELATED"/>
    <property type="match status" value="1"/>
</dbReference>
<comment type="caution">
    <text evidence="2">The sequence shown here is derived from an EMBL/GenBank/DDBJ whole genome shotgun (WGS) entry which is preliminary data.</text>
</comment>
<dbReference type="SUPFAM" id="SSF55550">
    <property type="entry name" value="SH2 domain"/>
    <property type="match status" value="1"/>
</dbReference>
<evidence type="ECO:0008006" key="4">
    <source>
        <dbReference type="Google" id="ProtNLM"/>
    </source>
</evidence>
<feature type="region of interest" description="Disordered" evidence="1">
    <location>
        <begin position="1"/>
        <end position="57"/>
    </location>
</feature>
<evidence type="ECO:0000313" key="2">
    <source>
        <dbReference type="EMBL" id="GMR32762.1"/>
    </source>
</evidence>
<dbReference type="Proteomes" id="UP001328107">
    <property type="component" value="Unassembled WGS sequence"/>
</dbReference>
<reference evidence="3" key="1">
    <citation type="submission" date="2022-10" db="EMBL/GenBank/DDBJ databases">
        <title>Genome assembly of Pristionchus species.</title>
        <authorList>
            <person name="Yoshida K."/>
            <person name="Sommer R.J."/>
        </authorList>
    </citation>
    <scope>NUCLEOTIDE SEQUENCE [LARGE SCALE GENOMIC DNA]</scope>
    <source>
        <strain evidence="3">RS5460</strain>
    </source>
</reference>
<protein>
    <recommendedName>
        <fullName evidence="4">SH2 domain-containing protein</fullName>
    </recommendedName>
</protein>
<sequence length="313" mass="35462">MASSSRRTRQDHRNRHQSRSASRSSSASDSSTPTYVVEEDSHGNLVNKRLGVQWPTRVHSVPKRYPFYSSTSQSSMNIRNQEDQFASSPYEMISIAELDAVTGSRSSRGHEKRAQSAQKSRSRHDSSSSASSSPQYVTLSSRSEEEDSRFESDESTAKIDSVVFDTAEELHRYQRLFRHATPAQSATTISSAVNTVTRAEREETDRHYIGVRSRRSVDKKLTPGQFFMYYDKPSGAEIPVSIELKIGYMSSTNKIYHFPIQRFECQGEPYYAVMQTDTDVKMFPSIASLVQHYHTFSHVDPETGRLETFGVPV</sequence>